<dbReference type="OrthoDB" id="434771at2759"/>
<keyword evidence="1" id="KW-0539">Nucleus</keyword>
<evidence type="ECO:0000259" key="3">
    <source>
        <dbReference type="SMART" id="SM00906"/>
    </source>
</evidence>
<feature type="domain" description="Xylanolytic transcriptional activator regulatory" evidence="3">
    <location>
        <begin position="1"/>
        <end position="67"/>
    </location>
</feature>
<dbReference type="GO" id="GO:0003677">
    <property type="term" value="F:DNA binding"/>
    <property type="evidence" value="ECO:0007669"/>
    <property type="project" value="InterPro"/>
</dbReference>
<dbReference type="Proteomes" id="UP000292957">
    <property type="component" value="Unassembled WGS sequence"/>
</dbReference>
<dbReference type="InterPro" id="IPR050987">
    <property type="entry name" value="AtrR-like"/>
</dbReference>
<feature type="compositionally biased region" description="Low complexity" evidence="2">
    <location>
        <begin position="84"/>
        <end position="97"/>
    </location>
</feature>
<evidence type="ECO:0000256" key="2">
    <source>
        <dbReference type="SAM" id="MobiDB-lite"/>
    </source>
</evidence>
<dbReference type="PANTHER" id="PTHR46910:SF1">
    <property type="entry name" value="MISCELLANEOUS ZN(II)2CYS6 TRANSCRIPTION FACTOR (EUROFUNG)-RELATED"/>
    <property type="match status" value="1"/>
</dbReference>
<proteinExistence type="predicted"/>
<dbReference type="PANTHER" id="PTHR46910">
    <property type="entry name" value="TRANSCRIPTION FACTOR PDR1"/>
    <property type="match status" value="1"/>
</dbReference>
<reference evidence="4" key="1">
    <citation type="submission" date="2019-01" db="EMBL/GenBank/DDBJ databases">
        <title>Draft genome sequences of three monokaryotic isolates of the white-rot basidiomycete fungus Dichomitus squalens.</title>
        <authorList>
            <consortium name="DOE Joint Genome Institute"/>
            <person name="Lopez S.C."/>
            <person name="Andreopoulos B."/>
            <person name="Pangilinan J."/>
            <person name="Lipzen A."/>
            <person name="Riley R."/>
            <person name="Ahrendt S."/>
            <person name="Ng V."/>
            <person name="Barry K."/>
            <person name="Daum C."/>
            <person name="Grigoriev I.V."/>
            <person name="Hilden K.S."/>
            <person name="Makela M.R."/>
            <person name="de Vries R.P."/>
        </authorList>
    </citation>
    <scope>NUCLEOTIDE SEQUENCE [LARGE SCALE GENOMIC DNA]</scope>
    <source>
        <strain evidence="4">OM18370.1</strain>
    </source>
</reference>
<dbReference type="GO" id="GO:0008270">
    <property type="term" value="F:zinc ion binding"/>
    <property type="evidence" value="ECO:0007669"/>
    <property type="project" value="InterPro"/>
</dbReference>
<dbReference type="Pfam" id="PF04082">
    <property type="entry name" value="Fungal_trans"/>
    <property type="match status" value="1"/>
</dbReference>
<dbReference type="GO" id="GO:0003700">
    <property type="term" value="F:DNA-binding transcription factor activity"/>
    <property type="evidence" value="ECO:0007669"/>
    <property type="project" value="InterPro"/>
</dbReference>
<dbReference type="AlphaFoldDB" id="A0A4Q9MMH3"/>
<organism evidence="4">
    <name type="scientific">Dichomitus squalens</name>
    <dbReference type="NCBI Taxonomy" id="114155"/>
    <lineage>
        <taxon>Eukaryota</taxon>
        <taxon>Fungi</taxon>
        <taxon>Dikarya</taxon>
        <taxon>Basidiomycota</taxon>
        <taxon>Agaricomycotina</taxon>
        <taxon>Agaricomycetes</taxon>
        <taxon>Polyporales</taxon>
        <taxon>Polyporaceae</taxon>
        <taxon>Dichomitus</taxon>
    </lineage>
</organism>
<dbReference type="CDD" id="cd12148">
    <property type="entry name" value="fungal_TF_MHR"/>
    <property type="match status" value="1"/>
</dbReference>
<dbReference type="GO" id="GO:0006351">
    <property type="term" value="P:DNA-templated transcription"/>
    <property type="evidence" value="ECO:0007669"/>
    <property type="project" value="InterPro"/>
</dbReference>
<protein>
    <recommendedName>
        <fullName evidence="3">Xylanolytic transcriptional activator regulatory domain-containing protein</fullName>
    </recommendedName>
</protein>
<feature type="region of interest" description="Disordered" evidence="2">
    <location>
        <begin position="84"/>
        <end position="108"/>
    </location>
</feature>
<gene>
    <name evidence="4" type="ORF">BD311DRAFT_838017</name>
</gene>
<name>A0A4Q9MMH3_9APHY</name>
<dbReference type="SMART" id="SM00906">
    <property type="entry name" value="Fungal_trans"/>
    <property type="match status" value="1"/>
</dbReference>
<evidence type="ECO:0000256" key="1">
    <source>
        <dbReference type="ARBA" id="ARBA00023242"/>
    </source>
</evidence>
<evidence type="ECO:0000313" key="4">
    <source>
        <dbReference type="EMBL" id="TBU28860.1"/>
    </source>
</evidence>
<feature type="non-terminal residue" evidence="4">
    <location>
        <position position="1"/>
    </location>
</feature>
<sequence>AVRAAQDIGLHHSPRYFFISAIEKETRRKIWWGVYTLDCLLALALDRPLAIKDADCDVGIPVELDNELLTLYFAGALLPRGRSRLCGDSSSSSRSTGLPDESAVRSTH</sequence>
<dbReference type="EMBL" id="ML143418">
    <property type="protein sequence ID" value="TBU28860.1"/>
    <property type="molecule type" value="Genomic_DNA"/>
</dbReference>
<dbReference type="InterPro" id="IPR007219">
    <property type="entry name" value="XnlR_reg_dom"/>
</dbReference>
<accession>A0A4Q9MMH3</accession>